<accession>A0A443NAQ8</accession>
<dbReference type="GO" id="GO:0016020">
    <property type="term" value="C:membrane"/>
    <property type="evidence" value="ECO:0007669"/>
    <property type="project" value="TreeGrafter"/>
</dbReference>
<feature type="transmembrane region" description="Helical" evidence="2">
    <location>
        <begin position="733"/>
        <end position="754"/>
    </location>
</feature>
<dbReference type="PANTHER" id="PTHR24177">
    <property type="entry name" value="CASKIN"/>
    <property type="match status" value="1"/>
</dbReference>
<keyword evidence="2" id="KW-0472">Membrane</keyword>
<gene>
    <name evidence="4" type="ORF">CKAN_00399500</name>
</gene>
<protein>
    <submittedName>
        <fullName evidence="4">Serine/threonine-protein phosphatase 6 regulatory ankyrin repeat subunit B-like protein</fullName>
    </submittedName>
</protein>
<reference evidence="4 5" key="1">
    <citation type="journal article" date="2019" name="Nat. Plants">
        <title>Stout camphor tree genome fills gaps in understanding of flowering plant genome evolution.</title>
        <authorList>
            <person name="Chaw S.M."/>
            <person name="Liu Y.C."/>
            <person name="Wu Y.W."/>
            <person name="Wang H.Y."/>
            <person name="Lin C.I."/>
            <person name="Wu C.S."/>
            <person name="Ke H.M."/>
            <person name="Chang L.Y."/>
            <person name="Hsu C.Y."/>
            <person name="Yang H.T."/>
            <person name="Sudianto E."/>
            <person name="Hsu M.H."/>
            <person name="Wu K.P."/>
            <person name="Wang L.N."/>
            <person name="Leebens-Mack J.H."/>
            <person name="Tsai I.J."/>
        </authorList>
    </citation>
    <scope>NUCLEOTIDE SEQUENCE [LARGE SCALE GENOMIC DNA]</scope>
    <source>
        <strain evidence="5">cv. Chaw 1501</strain>
        <tissue evidence="4">Young leaves</tissue>
    </source>
</reference>
<dbReference type="SMART" id="SM00248">
    <property type="entry name" value="ANK"/>
    <property type="match status" value="6"/>
</dbReference>
<dbReference type="PANTHER" id="PTHR24177:SF103">
    <property type="entry name" value="PGG DOMAIN-CONTAINING PROTEIN"/>
    <property type="match status" value="1"/>
</dbReference>
<evidence type="ECO:0000256" key="2">
    <source>
        <dbReference type="SAM" id="Phobius"/>
    </source>
</evidence>
<dbReference type="InterPro" id="IPR002110">
    <property type="entry name" value="Ankyrin_rpt"/>
</dbReference>
<evidence type="ECO:0000313" key="4">
    <source>
        <dbReference type="EMBL" id="RWR75604.1"/>
    </source>
</evidence>
<evidence type="ECO:0000259" key="3">
    <source>
        <dbReference type="Pfam" id="PF13962"/>
    </source>
</evidence>
<dbReference type="OrthoDB" id="1868897at2759"/>
<feature type="domain" description="PGG" evidence="3">
    <location>
        <begin position="609"/>
        <end position="721"/>
    </location>
</feature>
<evidence type="ECO:0000256" key="1">
    <source>
        <dbReference type="SAM" id="MobiDB-lite"/>
    </source>
</evidence>
<feature type="region of interest" description="Disordered" evidence="1">
    <location>
        <begin position="1"/>
        <end position="58"/>
    </location>
</feature>
<name>A0A443NAQ8_9MAGN</name>
<dbReference type="Pfam" id="PF12796">
    <property type="entry name" value="Ank_2"/>
    <property type="match status" value="1"/>
</dbReference>
<dbReference type="EMBL" id="QPKB01000002">
    <property type="protein sequence ID" value="RWR75604.1"/>
    <property type="molecule type" value="Genomic_DNA"/>
</dbReference>
<proteinExistence type="predicted"/>
<keyword evidence="2" id="KW-1133">Transmembrane helix</keyword>
<keyword evidence="2" id="KW-0812">Transmembrane</keyword>
<organism evidence="4 5">
    <name type="scientific">Cinnamomum micranthum f. kanehirae</name>
    <dbReference type="NCBI Taxonomy" id="337451"/>
    <lineage>
        <taxon>Eukaryota</taxon>
        <taxon>Viridiplantae</taxon>
        <taxon>Streptophyta</taxon>
        <taxon>Embryophyta</taxon>
        <taxon>Tracheophyta</taxon>
        <taxon>Spermatophyta</taxon>
        <taxon>Magnoliopsida</taxon>
        <taxon>Magnoliidae</taxon>
        <taxon>Laurales</taxon>
        <taxon>Lauraceae</taxon>
        <taxon>Cinnamomum</taxon>
    </lineage>
</organism>
<comment type="caution">
    <text evidence="4">The sequence shown here is derived from an EMBL/GenBank/DDBJ whole genome shotgun (WGS) entry which is preliminary data.</text>
</comment>
<keyword evidence="5" id="KW-1185">Reference proteome</keyword>
<dbReference type="InterPro" id="IPR036770">
    <property type="entry name" value="Ankyrin_rpt-contain_sf"/>
</dbReference>
<dbReference type="Gene3D" id="1.25.40.20">
    <property type="entry name" value="Ankyrin repeat-containing domain"/>
    <property type="match status" value="2"/>
</dbReference>
<sequence length="774" mass="87322">MSSHQSPSSPSPSPMDCRPIFHQIPSDPAPPIHAVPTSGGIGSSTSSPPVSLTPEEKEKEEKVLNDLDEFIMSENWDSVINAYREYKKIVQTAKINCFNQTALHLAISDSKADHVVKDLLNIVDAHVIRYMIDSRNENPLHLAASLGQTDTCKLLVNKDPELIGAQNIDGETPLFIAARNGKKGAFYALHPKCPITGKDIKHDIRHCIRKDSNTILHVSILGEYFELAFQIIYWYPELMRSRNERGQTALHLLAKNPSAFKSWSDMGVVEDFIYRCLTVDFPKFEKPSDFKPSDFKEERRPKVTSPIRGNCKICLDSLITAWKKVINAIVNTAREWKGIACNKDVEKQQWPDKKVEEQCMDCDRDHINAFDLIERMRSFRVSLPPRVQSDSWALYSVLVRVLQFMKEHLLRVHGLGFIRVTSIKKKKQKHTFAAQVAEMLVRCASDADRGSLVTDKNDHSSEDMTDQCTPFLIAAKMGVLEIVQGIMDHHPMAIHQEDVDKKNAVLLAVEHKHPRTYELLCKKYSSNQSIFQKLDKNGNSAFHLAAKGTRDDTWRIHGAALQLQWDLKWYDHIKSTMPYKSFARQNNEGKTAKEVLHEEHKEMVKEGAQWLINTSQSCSVVAALIASVAYASATTVPGGLKEGTAIPLLRGQPAFNIFIISSLLALCLSVTSLAMFLSILTSRYQTSDFRRKLPRRLILGLSSLFVSVAAMLVSFSAAHFFDLEEQLRRTALPIYAVICLPVSLYAGTQFHLFIDLIKTFITTVPQRGHDKFTI</sequence>
<feature type="transmembrane region" description="Helical" evidence="2">
    <location>
        <begin position="653"/>
        <end position="677"/>
    </location>
</feature>
<feature type="transmembrane region" description="Helical" evidence="2">
    <location>
        <begin position="697"/>
        <end position="721"/>
    </location>
</feature>
<dbReference type="SUPFAM" id="SSF48403">
    <property type="entry name" value="Ankyrin repeat"/>
    <property type="match status" value="1"/>
</dbReference>
<dbReference type="AlphaFoldDB" id="A0A443NAQ8"/>
<dbReference type="Proteomes" id="UP000283530">
    <property type="component" value="Unassembled WGS sequence"/>
</dbReference>
<feature type="compositionally biased region" description="Low complexity" evidence="1">
    <location>
        <begin position="43"/>
        <end position="53"/>
    </location>
</feature>
<dbReference type="Pfam" id="PF13962">
    <property type="entry name" value="PGG"/>
    <property type="match status" value="1"/>
</dbReference>
<evidence type="ECO:0000313" key="5">
    <source>
        <dbReference type="Proteomes" id="UP000283530"/>
    </source>
</evidence>
<dbReference type="InterPro" id="IPR026961">
    <property type="entry name" value="PGG_dom"/>
</dbReference>
<dbReference type="STRING" id="337451.A0A443NAQ8"/>